<protein>
    <submittedName>
        <fullName evidence="1">Uncharacterized protein</fullName>
    </submittedName>
</protein>
<comment type="caution">
    <text evidence="1">The sequence shown here is derived from an EMBL/GenBank/DDBJ whole genome shotgun (WGS) entry which is preliminary data.</text>
</comment>
<feature type="non-terminal residue" evidence="1">
    <location>
        <position position="60"/>
    </location>
</feature>
<sequence length="60" mass="6669">MQQMFTMGIEDKGELSVLFSASIKYQRVVQPKDFAKSSVTEGYLISHAHVEVSAHVLVLS</sequence>
<evidence type="ECO:0000313" key="2">
    <source>
        <dbReference type="Proteomes" id="UP000295264"/>
    </source>
</evidence>
<evidence type="ECO:0000313" key="1">
    <source>
        <dbReference type="EMBL" id="TEA41965.1"/>
    </source>
</evidence>
<accession>A0A484H1N7</accession>
<gene>
    <name evidence="1" type="ORF">DBR06_SOUSAS12610010</name>
</gene>
<name>A0A484H1N7_SOUCH</name>
<dbReference type="Proteomes" id="UP000295264">
    <property type="component" value="Unassembled WGS sequence"/>
</dbReference>
<reference evidence="1 2" key="1">
    <citation type="journal article" date="2018" name="Genomics">
        <title>Molecular footprints of inshore aquatic adaptation in Indo-Pacific humpback dolphin (Sousa chinensis).</title>
        <authorList>
            <person name="Ming Y."/>
            <person name="Jian J."/>
            <person name="Yu F."/>
            <person name="Yu X."/>
            <person name="Wang J."/>
            <person name="Liu W."/>
        </authorList>
    </citation>
    <scope>NUCLEOTIDE SEQUENCE [LARGE SCALE GENOMIC DNA]</scope>
    <source>
        <strain evidence="1">MY-2018</strain>
        <tissue evidence="1">Skin</tissue>
    </source>
</reference>
<proteinExistence type="predicted"/>
<organism evidence="1 2">
    <name type="scientific">Sousa chinensis</name>
    <name type="common">Indo-pacific humpbacked dolphin</name>
    <name type="synonym">Steno chinensis</name>
    <dbReference type="NCBI Taxonomy" id="103600"/>
    <lineage>
        <taxon>Eukaryota</taxon>
        <taxon>Metazoa</taxon>
        <taxon>Chordata</taxon>
        <taxon>Craniata</taxon>
        <taxon>Vertebrata</taxon>
        <taxon>Euteleostomi</taxon>
        <taxon>Mammalia</taxon>
        <taxon>Eutheria</taxon>
        <taxon>Laurasiatheria</taxon>
        <taxon>Artiodactyla</taxon>
        <taxon>Whippomorpha</taxon>
        <taxon>Cetacea</taxon>
        <taxon>Odontoceti</taxon>
        <taxon>Delphinidae</taxon>
        <taxon>Sousa</taxon>
    </lineage>
</organism>
<dbReference type="AlphaFoldDB" id="A0A484H1N7"/>
<dbReference type="EMBL" id="QWLN02000783">
    <property type="protein sequence ID" value="TEA41965.1"/>
    <property type="molecule type" value="Genomic_DNA"/>
</dbReference>
<keyword evidence="2" id="KW-1185">Reference proteome</keyword>